<name>A0ABD6AFH9_9EURY</name>
<dbReference type="Gene3D" id="3.10.180.10">
    <property type="entry name" value="2,3-Dihydroxybiphenyl 1,2-Dioxygenase, domain 1"/>
    <property type="match status" value="1"/>
</dbReference>
<keyword evidence="1" id="KW-0479">Metal-binding</keyword>
<dbReference type="PROSITE" id="PS51819">
    <property type="entry name" value="VOC"/>
    <property type="match status" value="1"/>
</dbReference>
<dbReference type="SUPFAM" id="SSF54593">
    <property type="entry name" value="Glyoxalase/Bleomycin resistance protein/Dihydroxybiphenyl dioxygenase"/>
    <property type="match status" value="1"/>
</dbReference>
<dbReference type="GO" id="GO:0046872">
    <property type="term" value="F:metal ion binding"/>
    <property type="evidence" value="ECO:0007669"/>
    <property type="project" value="UniProtKB-KW"/>
</dbReference>
<sequence>MFTKIHHIAFVVEDIEDAMERFEANYGMTLVNRDEVTGAFSMDVALYNAGDNIVELIAPLSDEGWTYDYLQENGEGWFHIAFEVDDIRESMAELESRGIRVKDDEPQEGYDWEVVTLDERDTIVPMQLVEEYS</sequence>
<organism evidence="3 4">
    <name type="scientific">Halomarina halobia</name>
    <dbReference type="NCBI Taxonomy" id="3033386"/>
    <lineage>
        <taxon>Archaea</taxon>
        <taxon>Methanobacteriati</taxon>
        <taxon>Methanobacteriota</taxon>
        <taxon>Stenosarchaea group</taxon>
        <taxon>Halobacteria</taxon>
        <taxon>Halobacteriales</taxon>
        <taxon>Natronomonadaceae</taxon>
        <taxon>Halomarina</taxon>
    </lineage>
</organism>
<proteinExistence type="predicted"/>
<comment type="caution">
    <text evidence="3">The sequence shown here is derived from an EMBL/GenBank/DDBJ whole genome shotgun (WGS) entry which is preliminary data.</text>
</comment>
<dbReference type="Pfam" id="PF13669">
    <property type="entry name" value="Glyoxalase_4"/>
    <property type="match status" value="1"/>
</dbReference>
<feature type="domain" description="VOC" evidence="2">
    <location>
        <begin position="4"/>
        <end position="131"/>
    </location>
</feature>
<dbReference type="GeneID" id="79317903"/>
<dbReference type="InterPro" id="IPR051785">
    <property type="entry name" value="MMCE/EMCE_epimerase"/>
</dbReference>
<evidence type="ECO:0000259" key="2">
    <source>
        <dbReference type="PROSITE" id="PS51819"/>
    </source>
</evidence>
<dbReference type="EMBL" id="JBHTBF010000003">
    <property type="protein sequence ID" value="MFC7318911.1"/>
    <property type="molecule type" value="Genomic_DNA"/>
</dbReference>
<gene>
    <name evidence="3" type="ORF">ACFQPE_19230</name>
</gene>
<dbReference type="InterPro" id="IPR037523">
    <property type="entry name" value="VOC_core"/>
</dbReference>
<dbReference type="RefSeq" id="WP_276306245.1">
    <property type="nucleotide sequence ID" value="NZ_CP119993.1"/>
</dbReference>
<evidence type="ECO:0000313" key="4">
    <source>
        <dbReference type="Proteomes" id="UP001596547"/>
    </source>
</evidence>
<dbReference type="PANTHER" id="PTHR43048">
    <property type="entry name" value="METHYLMALONYL-COA EPIMERASE"/>
    <property type="match status" value="1"/>
</dbReference>
<dbReference type="AlphaFoldDB" id="A0ABD6AFH9"/>
<keyword evidence="4" id="KW-1185">Reference proteome</keyword>
<dbReference type="InterPro" id="IPR029068">
    <property type="entry name" value="Glyas_Bleomycin-R_OHBP_Dase"/>
</dbReference>
<evidence type="ECO:0000313" key="3">
    <source>
        <dbReference type="EMBL" id="MFC7318911.1"/>
    </source>
</evidence>
<accession>A0ABD6AFH9</accession>
<evidence type="ECO:0000256" key="1">
    <source>
        <dbReference type="ARBA" id="ARBA00022723"/>
    </source>
</evidence>
<dbReference type="Proteomes" id="UP001596547">
    <property type="component" value="Unassembled WGS sequence"/>
</dbReference>
<reference evidence="3 4" key="1">
    <citation type="journal article" date="2019" name="Int. J. Syst. Evol. Microbiol.">
        <title>The Global Catalogue of Microorganisms (GCM) 10K type strain sequencing project: providing services to taxonomists for standard genome sequencing and annotation.</title>
        <authorList>
            <consortium name="The Broad Institute Genomics Platform"/>
            <consortium name="The Broad Institute Genome Sequencing Center for Infectious Disease"/>
            <person name="Wu L."/>
            <person name="Ma J."/>
        </authorList>
    </citation>
    <scope>NUCLEOTIDE SEQUENCE [LARGE SCALE GENOMIC DNA]</scope>
    <source>
        <strain evidence="3 4">PSR21</strain>
    </source>
</reference>
<dbReference type="PANTHER" id="PTHR43048:SF3">
    <property type="entry name" value="METHYLMALONYL-COA EPIMERASE, MITOCHONDRIAL"/>
    <property type="match status" value="1"/>
</dbReference>
<protein>
    <submittedName>
        <fullName evidence="3">VOC family protein</fullName>
    </submittedName>
</protein>